<gene>
    <name evidence="1" type="ORF">H310_09730</name>
</gene>
<dbReference type="VEuPathDB" id="FungiDB:H310_09730"/>
<dbReference type="AlphaFoldDB" id="A0A024TUX2"/>
<dbReference type="RefSeq" id="XP_008874104.1">
    <property type="nucleotide sequence ID" value="XM_008875882.1"/>
</dbReference>
<sequence length="102" mass="11841">MEQILQTLLQQIERQERIIEAVAQTQNMQVQALQAANERAARTQEVKVEGLTMPKYHGRMDESISLYIHQVNTFFKAKNLNPQQDPATQERCIALIEDRPKH</sequence>
<organism evidence="1">
    <name type="scientific">Aphanomyces invadans</name>
    <dbReference type="NCBI Taxonomy" id="157072"/>
    <lineage>
        <taxon>Eukaryota</taxon>
        <taxon>Sar</taxon>
        <taxon>Stramenopiles</taxon>
        <taxon>Oomycota</taxon>
        <taxon>Saprolegniomycetes</taxon>
        <taxon>Saprolegniales</taxon>
        <taxon>Verrucalvaceae</taxon>
        <taxon>Aphanomyces</taxon>
    </lineage>
</organism>
<accession>A0A024TUX2</accession>
<reference evidence="1" key="1">
    <citation type="submission" date="2013-12" db="EMBL/GenBank/DDBJ databases">
        <title>The Genome Sequence of Aphanomyces invadans NJM9701.</title>
        <authorList>
            <consortium name="The Broad Institute Genomics Platform"/>
            <person name="Russ C."/>
            <person name="Tyler B."/>
            <person name="van West P."/>
            <person name="Dieguez-Uribeondo J."/>
            <person name="Young S.K."/>
            <person name="Zeng Q."/>
            <person name="Gargeya S."/>
            <person name="Fitzgerald M."/>
            <person name="Abouelleil A."/>
            <person name="Alvarado L."/>
            <person name="Chapman S.B."/>
            <person name="Gainer-Dewar J."/>
            <person name="Goldberg J."/>
            <person name="Griggs A."/>
            <person name="Gujja S."/>
            <person name="Hansen M."/>
            <person name="Howarth C."/>
            <person name="Imamovic A."/>
            <person name="Ireland A."/>
            <person name="Larimer J."/>
            <person name="McCowan C."/>
            <person name="Murphy C."/>
            <person name="Pearson M."/>
            <person name="Poon T.W."/>
            <person name="Priest M."/>
            <person name="Roberts A."/>
            <person name="Saif S."/>
            <person name="Shea T."/>
            <person name="Sykes S."/>
            <person name="Wortman J."/>
            <person name="Nusbaum C."/>
            <person name="Birren B."/>
        </authorList>
    </citation>
    <scope>NUCLEOTIDE SEQUENCE [LARGE SCALE GENOMIC DNA]</scope>
    <source>
        <strain evidence="1">NJM9701</strain>
    </source>
</reference>
<dbReference type="OrthoDB" id="77494at2759"/>
<proteinExistence type="predicted"/>
<dbReference type="EMBL" id="KI913973">
    <property type="protein sequence ID" value="ETV97396.1"/>
    <property type="molecule type" value="Genomic_DNA"/>
</dbReference>
<dbReference type="GeneID" id="20086780"/>
<protein>
    <submittedName>
        <fullName evidence="1">Uncharacterized protein</fullName>
    </submittedName>
</protein>
<evidence type="ECO:0000313" key="1">
    <source>
        <dbReference type="EMBL" id="ETV97396.1"/>
    </source>
</evidence>
<name>A0A024TUX2_9STRA</name>